<keyword evidence="2" id="KW-0808">Transferase</keyword>
<evidence type="ECO:0000259" key="7">
    <source>
        <dbReference type="PROSITE" id="PS52029"/>
    </source>
</evidence>
<dbReference type="PROSITE" id="PS52029">
    <property type="entry name" value="LD_TPASE"/>
    <property type="match status" value="1"/>
</dbReference>
<organism evidence="8">
    <name type="scientific">bioreactor metagenome</name>
    <dbReference type="NCBI Taxonomy" id="1076179"/>
    <lineage>
        <taxon>unclassified sequences</taxon>
        <taxon>metagenomes</taxon>
        <taxon>ecological metagenomes</taxon>
    </lineage>
</organism>
<dbReference type="InterPro" id="IPR003646">
    <property type="entry name" value="SH3-like_bac-type"/>
</dbReference>
<dbReference type="Pfam" id="PF03734">
    <property type="entry name" value="YkuD"/>
    <property type="match status" value="1"/>
</dbReference>
<evidence type="ECO:0000256" key="4">
    <source>
        <dbReference type="ARBA" id="ARBA00022984"/>
    </source>
</evidence>
<dbReference type="SMART" id="SM00287">
    <property type="entry name" value="SH3b"/>
    <property type="match status" value="2"/>
</dbReference>
<dbReference type="Gene3D" id="2.40.440.10">
    <property type="entry name" value="L,D-transpeptidase catalytic domain-like"/>
    <property type="match status" value="1"/>
</dbReference>
<dbReference type="PANTHER" id="PTHR30582">
    <property type="entry name" value="L,D-TRANSPEPTIDASE"/>
    <property type="match status" value="1"/>
</dbReference>
<accession>A0A644WMN5</accession>
<dbReference type="Gene3D" id="2.30.30.40">
    <property type="entry name" value="SH3 Domains"/>
    <property type="match status" value="2"/>
</dbReference>
<dbReference type="UniPathway" id="UPA00219"/>
<evidence type="ECO:0000313" key="8">
    <source>
        <dbReference type="EMBL" id="MPM04867.1"/>
    </source>
</evidence>
<evidence type="ECO:0000256" key="1">
    <source>
        <dbReference type="ARBA" id="ARBA00004752"/>
    </source>
</evidence>
<gene>
    <name evidence="8" type="ORF">SDC9_51148</name>
</gene>
<evidence type="ECO:0000259" key="6">
    <source>
        <dbReference type="PROSITE" id="PS51781"/>
    </source>
</evidence>
<comment type="caution">
    <text evidence="8">The sequence shown here is derived from an EMBL/GenBank/DDBJ whole genome shotgun (WGS) entry which is preliminary data.</text>
</comment>
<comment type="pathway">
    <text evidence="1">Cell wall biogenesis; peptidoglycan biosynthesis.</text>
</comment>
<dbReference type="InterPro" id="IPR005490">
    <property type="entry name" value="LD_TPept_cat_dom"/>
</dbReference>
<evidence type="ECO:0000256" key="3">
    <source>
        <dbReference type="ARBA" id="ARBA00022960"/>
    </source>
</evidence>
<keyword evidence="4" id="KW-0573">Peptidoglycan synthesis</keyword>
<keyword evidence="5" id="KW-0961">Cell wall biogenesis/degradation</keyword>
<evidence type="ECO:0000256" key="2">
    <source>
        <dbReference type="ARBA" id="ARBA00022679"/>
    </source>
</evidence>
<dbReference type="EMBL" id="VSSQ01001078">
    <property type="protein sequence ID" value="MPM04867.1"/>
    <property type="molecule type" value="Genomic_DNA"/>
</dbReference>
<sequence length="351" mass="40049">MRRMLRAGLAALFLAVLFLSPQTAYARDELKNDDPDKYYILLDLKNQIVTVFERDENGEYTKVVRRFLCSSGRTDVDDADPEDEATPTPRGIWKIGGRERFGKFANFGGEYARYWVQIVGSIYFHSLLFGDRTVDSLKRSPFYDLGEKVSHGCVRLYVEDAKWLYYYACPGTTVEISNSERSNRALHKALETKLSFAEYNAFQKTITDNAPELPNRSAWVMVEGARLRKGSGASFDTVCRLNVGDELEVLLESEVWVKARFGKYEGYVLRGYISYTEGVMETSETATLLKTTEWLYVEPSKDSTQICKVPSRVSVKVLEQTEDGWTKLEYQNEVGYIPTSRLTTGWGLIMD</sequence>
<proteinExistence type="predicted"/>
<dbReference type="GO" id="GO:0018104">
    <property type="term" value="P:peptidoglycan-protein cross-linking"/>
    <property type="evidence" value="ECO:0007669"/>
    <property type="project" value="TreeGrafter"/>
</dbReference>
<dbReference type="SUPFAM" id="SSF141523">
    <property type="entry name" value="L,D-transpeptidase catalytic domain-like"/>
    <property type="match status" value="1"/>
</dbReference>
<dbReference type="PANTHER" id="PTHR30582:SF2">
    <property type="entry name" value="L,D-TRANSPEPTIDASE YCIB-RELATED"/>
    <property type="match status" value="1"/>
</dbReference>
<evidence type="ECO:0000256" key="5">
    <source>
        <dbReference type="ARBA" id="ARBA00023316"/>
    </source>
</evidence>
<dbReference type="PROSITE" id="PS51781">
    <property type="entry name" value="SH3B"/>
    <property type="match status" value="1"/>
</dbReference>
<keyword evidence="3" id="KW-0133">Cell shape</keyword>
<dbReference type="GO" id="GO:0005576">
    <property type="term" value="C:extracellular region"/>
    <property type="evidence" value="ECO:0007669"/>
    <property type="project" value="TreeGrafter"/>
</dbReference>
<dbReference type="InterPro" id="IPR038063">
    <property type="entry name" value="Transpep_catalytic_dom"/>
</dbReference>
<dbReference type="GO" id="GO:0016740">
    <property type="term" value="F:transferase activity"/>
    <property type="evidence" value="ECO:0007669"/>
    <property type="project" value="UniProtKB-KW"/>
</dbReference>
<dbReference type="CDD" id="cd16913">
    <property type="entry name" value="YkuD_like"/>
    <property type="match status" value="1"/>
</dbReference>
<dbReference type="GO" id="GO:0071555">
    <property type="term" value="P:cell wall organization"/>
    <property type="evidence" value="ECO:0007669"/>
    <property type="project" value="UniProtKB-KW"/>
</dbReference>
<evidence type="ECO:0008006" key="9">
    <source>
        <dbReference type="Google" id="ProtNLM"/>
    </source>
</evidence>
<feature type="domain" description="SH3b" evidence="6">
    <location>
        <begin position="281"/>
        <end position="346"/>
    </location>
</feature>
<dbReference type="InterPro" id="IPR050979">
    <property type="entry name" value="LD-transpeptidase"/>
</dbReference>
<dbReference type="GO" id="GO:0008360">
    <property type="term" value="P:regulation of cell shape"/>
    <property type="evidence" value="ECO:0007669"/>
    <property type="project" value="UniProtKB-KW"/>
</dbReference>
<dbReference type="Pfam" id="PF08239">
    <property type="entry name" value="SH3_3"/>
    <property type="match status" value="2"/>
</dbReference>
<protein>
    <recommendedName>
        <fullName evidence="9">SH3b domain-containing protein</fullName>
    </recommendedName>
</protein>
<dbReference type="GO" id="GO:0071972">
    <property type="term" value="F:peptidoglycan L,D-transpeptidase activity"/>
    <property type="evidence" value="ECO:0007669"/>
    <property type="project" value="TreeGrafter"/>
</dbReference>
<name>A0A644WMN5_9ZZZZ</name>
<dbReference type="AlphaFoldDB" id="A0A644WMN5"/>
<feature type="domain" description="L,D-TPase catalytic" evidence="7">
    <location>
        <begin position="38"/>
        <end position="177"/>
    </location>
</feature>
<reference evidence="8" key="1">
    <citation type="submission" date="2019-08" db="EMBL/GenBank/DDBJ databases">
        <authorList>
            <person name="Kucharzyk K."/>
            <person name="Murdoch R.W."/>
            <person name="Higgins S."/>
            <person name="Loffler F."/>
        </authorList>
    </citation>
    <scope>NUCLEOTIDE SEQUENCE</scope>
</reference>